<dbReference type="InterPro" id="IPR050452">
    <property type="entry name" value="Metacaspase"/>
</dbReference>
<dbReference type="PANTHER" id="PTHR48104:SF30">
    <property type="entry name" value="METACASPASE-1"/>
    <property type="match status" value="1"/>
</dbReference>
<reference evidence="3" key="1">
    <citation type="journal article" date="2019" name="Int. J. Syst. Evol. Microbiol.">
        <title>The Global Catalogue of Microorganisms (GCM) 10K type strain sequencing project: providing services to taxonomists for standard genome sequencing and annotation.</title>
        <authorList>
            <consortium name="The Broad Institute Genomics Platform"/>
            <consortium name="The Broad Institute Genome Sequencing Center for Infectious Disease"/>
            <person name="Wu L."/>
            <person name="Ma J."/>
        </authorList>
    </citation>
    <scope>NUCLEOTIDE SEQUENCE [LARGE SCALE GENOMIC DNA]</scope>
    <source>
        <strain evidence="3">JCM 4358</strain>
    </source>
</reference>
<name>A0ABP5WK92_9ACTN</name>
<organism evidence="2 3">
    <name type="scientific">Streptomyces coeruleofuscus</name>
    <dbReference type="NCBI Taxonomy" id="66879"/>
    <lineage>
        <taxon>Bacteria</taxon>
        <taxon>Bacillati</taxon>
        <taxon>Actinomycetota</taxon>
        <taxon>Actinomycetes</taxon>
        <taxon>Kitasatosporales</taxon>
        <taxon>Streptomycetaceae</taxon>
        <taxon>Streptomyces</taxon>
    </lineage>
</organism>
<sequence length="285" mass="32118">MARGISLHLGLNRVDPNEYNGWDGKLIACENDARDMDQLANKAGIQDRTTLLTADATVDNVTQELRKAAQTLTAGDLFFFTYSGHGGQIPDLNGPEDEPDRLDETLCLYDREYIDDELYREFEGFAEGVRIFCLLDCCHSGSGIRAVREVLTPEALEEQFQTTDPSEVETTSRIMPLDKQHEVYERDKVRYDAIQRKLNAKDNRDLGATALLISACQDNQLAADGLRNGLFTATLLQVWNGGKFAGGYKAFHREILKQMPANQSPNFFVTGRTNNRFIRQRPFTI</sequence>
<comment type="caution">
    <text evidence="2">The sequence shown here is derived from an EMBL/GenBank/DDBJ whole genome shotgun (WGS) entry which is preliminary data.</text>
</comment>
<dbReference type="SUPFAM" id="SSF52129">
    <property type="entry name" value="Caspase-like"/>
    <property type="match status" value="1"/>
</dbReference>
<evidence type="ECO:0000313" key="3">
    <source>
        <dbReference type="Proteomes" id="UP001499986"/>
    </source>
</evidence>
<dbReference type="InterPro" id="IPR029030">
    <property type="entry name" value="Caspase-like_dom_sf"/>
</dbReference>
<protein>
    <submittedName>
        <fullName evidence="2">Caspase family protein</fullName>
    </submittedName>
</protein>
<accession>A0ABP5WK92</accession>
<dbReference type="InterPro" id="IPR011600">
    <property type="entry name" value="Pept_C14_caspase"/>
</dbReference>
<evidence type="ECO:0000259" key="1">
    <source>
        <dbReference type="Pfam" id="PF00656"/>
    </source>
</evidence>
<feature type="domain" description="Peptidase C14 caspase" evidence="1">
    <location>
        <begin position="17"/>
        <end position="267"/>
    </location>
</feature>
<evidence type="ECO:0000313" key="2">
    <source>
        <dbReference type="EMBL" id="GAA2427718.1"/>
    </source>
</evidence>
<dbReference type="EMBL" id="BAAASE010000019">
    <property type="protein sequence ID" value="GAA2427718.1"/>
    <property type="molecule type" value="Genomic_DNA"/>
</dbReference>
<dbReference type="RefSeq" id="WP_086852975.1">
    <property type="nucleotide sequence ID" value="NZ_BAAASE010000019.1"/>
</dbReference>
<dbReference type="Pfam" id="PF00656">
    <property type="entry name" value="Peptidase_C14"/>
    <property type="match status" value="1"/>
</dbReference>
<dbReference type="PANTHER" id="PTHR48104">
    <property type="entry name" value="METACASPASE-4"/>
    <property type="match status" value="1"/>
</dbReference>
<dbReference type="Proteomes" id="UP001499986">
    <property type="component" value="Unassembled WGS sequence"/>
</dbReference>
<dbReference type="Gene3D" id="3.40.50.1460">
    <property type="match status" value="1"/>
</dbReference>
<keyword evidence="3" id="KW-1185">Reference proteome</keyword>
<gene>
    <name evidence="2" type="ORF">GCM10010255_82920</name>
</gene>
<proteinExistence type="predicted"/>